<keyword evidence="6 9" id="KW-0472">Membrane</keyword>
<dbReference type="Gene3D" id="1.20.1070.10">
    <property type="entry name" value="Rhodopsin 7-helix transmembrane proteins"/>
    <property type="match status" value="1"/>
</dbReference>
<evidence type="ECO:0000256" key="9">
    <source>
        <dbReference type="SAM" id="Phobius"/>
    </source>
</evidence>
<proteinExistence type="predicted"/>
<keyword evidence="8" id="KW-0807">Transducer</keyword>
<evidence type="ECO:0000256" key="2">
    <source>
        <dbReference type="ARBA" id="ARBA00022475"/>
    </source>
</evidence>
<dbReference type="PROSITE" id="PS50262">
    <property type="entry name" value="G_PROTEIN_RECEP_F1_2"/>
    <property type="match status" value="1"/>
</dbReference>
<dbReference type="GO" id="GO:0005886">
    <property type="term" value="C:plasma membrane"/>
    <property type="evidence" value="ECO:0007669"/>
    <property type="project" value="UniProtKB-SubCell"/>
</dbReference>
<evidence type="ECO:0000256" key="7">
    <source>
        <dbReference type="ARBA" id="ARBA00023170"/>
    </source>
</evidence>
<dbReference type="InterPro" id="IPR000276">
    <property type="entry name" value="GPCR_Rhodpsn"/>
</dbReference>
<dbReference type="PANTHER" id="PTHR22752:SF14">
    <property type="entry name" value="G-PROTEIN COUPLED RECEPTORS FAMILY 1 PROFILE DOMAIN-CONTAINING PROTEIN"/>
    <property type="match status" value="1"/>
</dbReference>
<evidence type="ECO:0000256" key="4">
    <source>
        <dbReference type="ARBA" id="ARBA00022989"/>
    </source>
</evidence>
<keyword evidence="5" id="KW-0297">G-protein coupled receptor</keyword>
<evidence type="ECO:0000256" key="6">
    <source>
        <dbReference type="ARBA" id="ARBA00023136"/>
    </source>
</evidence>
<evidence type="ECO:0000256" key="5">
    <source>
        <dbReference type="ARBA" id="ARBA00023040"/>
    </source>
</evidence>
<gene>
    <name evidence="11" type="ORF">PMEA_00020839</name>
</gene>
<dbReference type="AlphaFoldDB" id="A0AAU9XD91"/>
<feature type="non-terminal residue" evidence="11">
    <location>
        <position position="349"/>
    </location>
</feature>
<name>A0AAU9XD91_9CNID</name>
<dbReference type="Proteomes" id="UP001159428">
    <property type="component" value="Unassembled WGS sequence"/>
</dbReference>
<feature type="transmembrane region" description="Helical" evidence="9">
    <location>
        <begin position="170"/>
        <end position="190"/>
    </location>
</feature>
<dbReference type="GO" id="GO:0004930">
    <property type="term" value="F:G protein-coupled receptor activity"/>
    <property type="evidence" value="ECO:0007669"/>
    <property type="project" value="UniProtKB-KW"/>
</dbReference>
<keyword evidence="3 9" id="KW-0812">Transmembrane</keyword>
<evidence type="ECO:0000256" key="1">
    <source>
        <dbReference type="ARBA" id="ARBA00004651"/>
    </source>
</evidence>
<evidence type="ECO:0000259" key="10">
    <source>
        <dbReference type="PROSITE" id="PS50262"/>
    </source>
</evidence>
<feature type="transmembrane region" description="Helical" evidence="9">
    <location>
        <begin position="122"/>
        <end position="143"/>
    </location>
</feature>
<accession>A0AAU9XD91</accession>
<protein>
    <recommendedName>
        <fullName evidence="10">G-protein coupled receptors family 1 profile domain-containing protein</fullName>
    </recommendedName>
</protein>
<dbReference type="SUPFAM" id="SSF81321">
    <property type="entry name" value="Family A G protein-coupled receptor-like"/>
    <property type="match status" value="1"/>
</dbReference>
<evidence type="ECO:0000313" key="12">
    <source>
        <dbReference type="Proteomes" id="UP001159428"/>
    </source>
</evidence>
<dbReference type="CDD" id="cd00637">
    <property type="entry name" value="7tm_classA_rhodopsin-like"/>
    <property type="match status" value="1"/>
</dbReference>
<feature type="transmembrane region" description="Helical" evidence="9">
    <location>
        <begin position="6"/>
        <end position="31"/>
    </location>
</feature>
<sequence>MVFLQIMAVVHSLLNAIGLSGNLLVIATVVLEKKLHVMRYIYLASLAVSDALCLILVNSPRITSTAIERWPFGETLCYLNPFFGRCLYLNTLLHLIAVSYERYKAIVKSPLTYNGKITKCRVLSLALIWLMPVPFSVGPLLGWGELLYTYNPEVFVCEHRWSVNNTTSKILISVFAVTSFLSPFLVIFFLNRSVLKTANNLHANAIAAVQLGCFSDSESQPRNAARRFNERKAAVDVTIIISAFLVCYVPYWFAGLYRLHIESSKFPAEAIIVVNCIFLANTGCNPIIYSIRKRDFRAGVKNIWGRICEMCRACLNDIRETEVITDNFRSLFIFRGEVFTVRTTAAPAL</sequence>
<comment type="subcellular location">
    <subcellularLocation>
        <location evidence="1">Cell membrane</location>
        <topology evidence="1">Multi-pass membrane protein</topology>
    </subcellularLocation>
</comment>
<keyword evidence="12" id="KW-1185">Reference proteome</keyword>
<dbReference type="PANTHER" id="PTHR22752">
    <property type="entry name" value="G PROTEIN-COUPLED RECEPTOR"/>
    <property type="match status" value="1"/>
</dbReference>
<feature type="domain" description="G-protein coupled receptors family 1 profile" evidence="10">
    <location>
        <begin position="21"/>
        <end position="289"/>
    </location>
</feature>
<dbReference type="Pfam" id="PF00001">
    <property type="entry name" value="7tm_1"/>
    <property type="match status" value="1"/>
</dbReference>
<evidence type="ECO:0000256" key="3">
    <source>
        <dbReference type="ARBA" id="ARBA00022692"/>
    </source>
</evidence>
<feature type="transmembrane region" description="Helical" evidence="9">
    <location>
        <begin position="233"/>
        <end position="254"/>
    </location>
</feature>
<evidence type="ECO:0000313" key="11">
    <source>
        <dbReference type="EMBL" id="CAH3143897.1"/>
    </source>
</evidence>
<reference evidence="11 12" key="1">
    <citation type="submission" date="2022-05" db="EMBL/GenBank/DDBJ databases">
        <authorList>
            <consortium name="Genoscope - CEA"/>
            <person name="William W."/>
        </authorList>
    </citation>
    <scope>NUCLEOTIDE SEQUENCE [LARGE SCALE GENOMIC DNA]</scope>
</reference>
<keyword evidence="2" id="KW-1003">Cell membrane</keyword>
<feature type="transmembrane region" description="Helical" evidence="9">
    <location>
        <begin position="40"/>
        <end position="62"/>
    </location>
</feature>
<keyword evidence="4 9" id="KW-1133">Transmembrane helix</keyword>
<evidence type="ECO:0000256" key="8">
    <source>
        <dbReference type="ARBA" id="ARBA00023224"/>
    </source>
</evidence>
<dbReference type="EMBL" id="CALNXJ010000038">
    <property type="protein sequence ID" value="CAH3143897.1"/>
    <property type="molecule type" value="Genomic_DNA"/>
</dbReference>
<dbReference type="InterPro" id="IPR017452">
    <property type="entry name" value="GPCR_Rhodpsn_7TM"/>
</dbReference>
<comment type="caution">
    <text evidence="11">The sequence shown here is derived from an EMBL/GenBank/DDBJ whole genome shotgun (WGS) entry which is preliminary data.</text>
</comment>
<dbReference type="PRINTS" id="PR00237">
    <property type="entry name" value="GPCRRHODOPSN"/>
</dbReference>
<feature type="transmembrane region" description="Helical" evidence="9">
    <location>
        <begin position="266"/>
        <end position="288"/>
    </location>
</feature>
<keyword evidence="7" id="KW-0675">Receptor</keyword>
<organism evidence="11 12">
    <name type="scientific">Pocillopora meandrina</name>
    <dbReference type="NCBI Taxonomy" id="46732"/>
    <lineage>
        <taxon>Eukaryota</taxon>
        <taxon>Metazoa</taxon>
        <taxon>Cnidaria</taxon>
        <taxon>Anthozoa</taxon>
        <taxon>Hexacorallia</taxon>
        <taxon>Scleractinia</taxon>
        <taxon>Astrocoeniina</taxon>
        <taxon>Pocilloporidae</taxon>
        <taxon>Pocillopora</taxon>
    </lineage>
</organism>